<name>A0AA40DHG3_9PEZI</name>
<evidence type="ECO:0000313" key="3">
    <source>
        <dbReference type="EMBL" id="KAK0701526.1"/>
    </source>
</evidence>
<keyword evidence="2" id="KW-1133">Transmembrane helix</keyword>
<keyword evidence="4" id="KW-1185">Reference proteome</keyword>
<dbReference type="EMBL" id="JAUKTV010000027">
    <property type="protein sequence ID" value="KAK0701526.1"/>
    <property type="molecule type" value="Genomic_DNA"/>
</dbReference>
<comment type="caution">
    <text evidence="3">The sequence shown here is derived from an EMBL/GenBank/DDBJ whole genome shotgun (WGS) entry which is preliminary data.</text>
</comment>
<sequence length="479" mass="55336">MDWPQVVDPILRIPDDDMQFRYDCPSDVFSAVLRSYGEEKGRIILKDDGDWDEWFQDQVFQENLMQTSSTAMKDHSGYHILLCGSPMPQSVASEKFPSRLWYLPFSLARWQQITRSFHLHVEINNAMLKSEDGGRATYFVHDSLRMYTAAMSWGEPRWSHTTSLAISSTYFEKFNLTVAVIFGCSNDQMKRVEQLLAMSPEVKSHPLLTVGIFAELEKDRMRDIVGSSVAACDIAISKLGLDSDSPPVAKRDFIFNKALRDARIMTKMAEEEVRTTKGLLQNMIARVEEEQQLRNSQDDANFAASTRRFKQRFAELDIEFDTMMARCRMTFDDMTYSEDLYMTEIISRDAERARDQAKVSTVIAFVAMLYLPITTVATIFAMPVFDFANDWRDIYFRKTDADKPPVLSSYFWVYLIVSITLTGFTVFGWWRYTKSTSTAQKRKNALRQRRPSSPVTTGKDKGGRWFQSYWFDDGTKGWV</sequence>
<protein>
    <submittedName>
        <fullName evidence="3">Uncharacterized protein</fullName>
    </submittedName>
</protein>
<accession>A0AA40DHG3</accession>
<proteinExistence type="predicted"/>
<feature type="region of interest" description="Disordered" evidence="1">
    <location>
        <begin position="441"/>
        <end position="460"/>
    </location>
</feature>
<gene>
    <name evidence="3" type="ORF">B0T21DRAFT_378826</name>
</gene>
<feature type="compositionally biased region" description="Basic residues" evidence="1">
    <location>
        <begin position="441"/>
        <end position="450"/>
    </location>
</feature>
<keyword evidence="2" id="KW-0472">Membrane</keyword>
<feature type="transmembrane region" description="Helical" evidence="2">
    <location>
        <begin position="411"/>
        <end position="432"/>
    </location>
</feature>
<keyword evidence="2" id="KW-0812">Transmembrane</keyword>
<feature type="transmembrane region" description="Helical" evidence="2">
    <location>
        <begin position="362"/>
        <end position="385"/>
    </location>
</feature>
<evidence type="ECO:0000256" key="1">
    <source>
        <dbReference type="SAM" id="MobiDB-lite"/>
    </source>
</evidence>
<evidence type="ECO:0000256" key="2">
    <source>
        <dbReference type="SAM" id="Phobius"/>
    </source>
</evidence>
<dbReference type="Gene3D" id="1.20.58.340">
    <property type="entry name" value="Magnesium transport protein CorA, transmembrane region"/>
    <property type="match status" value="1"/>
</dbReference>
<dbReference type="Proteomes" id="UP001172159">
    <property type="component" value="Unassembled WGS sequence"/>
</dbReference>
<evidence type="ECO:0000313" key="4">
    <source>
        <dbReference type="Proteomes" id="UP001172159"/>
    </source>
</evidence>
<dbReference type="AlphaFoldDB" id="A0AA40DHG3"/>
<reference evidence="3" key="1">
    <citation type="submission" date="2023-06" db="EMBL/GenBank/DDBJ databases">
        <title>Genome-scale phylogeny and comparative genomics of the fungal order Sordariales.</title>
        <authorList>
            <consortium name="Lawrence Berkeley National Laboratory"/>
            <person name="Hensen N."/>
            <person name="Bonometti L."/>
            <person name="Westerberg I."/>
            <person name="Brannstrom I.O."/>
            <person name="Guillou S."/>
            <person name="Cros-Aarteil S."/>
            <person name="Calhoun S."/>
            <person name="Haridas S."/>
            <person name="Kuo A."/>
            <person name="Mondo S."/>
            <person name="Pangilinan J."/>
            <person name="Riley R."/>
            <person name="Labutti K."/>
            <person name="Andreopoulos B."/>
            <person name="Lipzen A."/>
            <person name="Chen C."/>
            <person name="Yanf M."/>
            <person name="Daum C."/>
            <person name="Ng V."/>
            <person name="Clum A."/>
            <person name="Steindorff A."/>
            <person name="Ohm R."/>
            <person name="Martin F."/>
            <person name="Silar P."/>
            <person name="Natvig D."/>
            <person name="Lalanne C."/>
            <person name="Gautier V."/>
            <person name="Ament-Velasquez S.L."/>
            <person name="Kruys A."/>
            <person name="Hutchinson M.I."/>
            <person name="Powell A.J."/>
            <person name="Barry K."/>
            <person name="Miller A.N."/>
            <person name="Grigoriev I.V."/>
            <person name="Debuchy R."/>
            <person name="Gladieux P."/>
            <person name="Thoren M.H."/>
            <person name="Johannesson H."/>
        </authorList>
    </citation>
    <scope>NUCLEOTIDE SEQUENCE</scope>
    <source>
        <strain evidence="3">CBS 540.89</strain>
    </source>
</reference>
<organism evidence="3 4">
    <name type="scientific">Apiosordaria backusii</name>
    <dbReference type="NCBI Taxonomy" id="314023"/>
    <lineage>
        <taxon>Eukaryota</taxon>
        <taxon>Fungi</taxon>
        <taxon>Dikarya</taxon>
        <taxon>Ascomycota</taxon>
        <taxon>Pezizomycotina</taxon>
        <taxon>Sordariomycetes</taxon>
        <taxon>Sordariomycetidae</taxon>
        <taxon>Sordariales</taxon>
        <taxon>Lasiosphaeriaceae</taxon>
        <taxon>Apiosordaria</taxon>
    </lineage>
</organism>